<dbReference type="Proteomes" id="UP000664940">
    <property type="component" value="Unassembled WGS sequence"/>
</dbReference>
<sequence length="243" mass="26727">MQRCRNIGAGRGPLLPPQSPTRSFGGRASGRGTTYAHARGRNPGIPSVRRRNNAHKVSVLVRETQAGSTEFGGGCRIMRVRGASLVRQQERRQVRGLGWRRARASTPEAESPRAPRRRARWPPVLPTPTRARRNLRAVSPTQHPSDPRARGIFTPQQSKPGFLDNRLARVQRKLSARLCGGLSSPTPARLLANSQKQLALVISIASWKQANIVSMYNAISFPLEAQRARASSPGFLDGRQISI</sequence>
<feature type="region of interest" description="Disordered" evidence="1">
    <location>
        <begin position="97"/>
        <end position="160"/>
    </location>
</feature>
<gene>
    <name evidence="2" type="ORF">HJG60_009426</name>
</gene>
<comment type="caution">
    <text evidence="2">The sequence shown here is derived from an EMBL/GenBank/DDBJ whole genome shotgun (WGS) entry which is preliminary data.</text>
</comment>
<evidence type="ECO:0000256" key="1">
    <source>
        <dbReference type="SAM" id="MobiDB-lite"/>
    </source>
</evidence>
<evidence type="ECO:0000313" key="2">
    <source>
        <dbReference type="EMBL" id="KAF6075025.1"/>
    </source>
</evidence>
<name>A0A834D8W9_9CHIR</name>
<organism evidence="2 3">
    <name type="scientific">Phyllostomus discolor</name>
    <name type="common">pale spear-nosed bat</name>
    <dbReference type="NCBI Taxonomy" id="89673"/>
    <lineage>
        <taxon>Eukaryota</taxon>
        <taxon>Metazoa</taxon>
        <taxon>Chordata</taxon>
        <taxon>Craniata</taxon>
        <taxon>Vertebrata</taxon>
        <taxon>Euteleostomi</taxon>
        <taxon>Mammalia</taxon>
        <taxon>Eutheria</taxon>
        <taxon>Laurasiatheria</taxon>
        <taxon>Chiroptera</taxon>
        <taxon>Yangochiroptera</taxon>
        <taxon>Phyllostomidae</taxon>
        <taxon>Phyllostominae</taxon>
        <taxon>Phyllostomus</taxon>
    </lineage>
</organism>
<reference evidence="2 3" key="1">
    <citation type="journal article" date="2020" name="Nature">
        <title>Six reference-quality genomes reveal evolution of bat adaptations.</title>
        <authorList>
            <person name="Jebb D."/>
            <person name="Huang Z."/>
            <person name="Pippel M."/>
            <person name="Hughes G.M."/>
            <person name="Lavrichenko K."/>
            <person name="Devanna P."/>
            <person name="Winkler S."/>
            <person name="Jermiin L.S."/>
            <person name="Skirmuntt E.C."/>
            <person name="Katzourakis A."/>
            <person name="Burkitt-Gray L."/>
            <person name="Ray D.A."/>
            <person name="Sullivan K.A.M."/>
            <person name="Roscito J.G."/>
            <person name="Kirilenko B.M."/>
            <person name="Davalos L.M."/>
            <person name="Corthals A.P."/>
            <person name="Power M.L."/>
            <person name="Jones G."/>
            <person name="Ransome R.D."/>
            <person name="Dechmann D.K.N."/>
            <person name="Locatelli A.G."/>
            <person name="Puechmaille S.J."/>
            <person name="Fedrigo O."/>
            <person name="Jarvis E.D."/>
            <person name="Hiller M."/>
            <person name="Vernes S.C."/>
            <person name="Myers E.W."/>
            <person name="Teeling E.C."/>
        </authorList>
    </citation>
    <scope>NUCLEOTIDE SEQUENCE [LARGE SCALE GENOMIC DNA]</scope>
    <source>
        <strain evidence="2">Bat1K_MPI-CBG_1</strain>
    </source>
</reference>
<proteinExistence type="predicted"/>
<dbReference type="EMBL" id="JABVXQ010000015">
    <property type="protein sequence ID" value="KAF6075025.1"/>
    <property type="molecule type" value="Genomic_DNA"/>
</dbReference>
<feature type="region of interest" description="Disordered" evidence="1">
    <location>
        <begin position="1"/>
        <end position="53"/>
    </location>
</feature>
<evidence type="ECO:0000313" key="3">
    <source>
        <dbReference type="Proteomes" id="UP000664940"/>
    </source>
</evidence>
<dbReference type="AlphaFoldDB" id="A0A834D8W9"/>
<protein>
    <submittedName>
        <fullName evidence="2">Uncharacterized protein</fullName>
    </submittedName>
</protein>
<accession>A0A834D8W9</accession>